<dbReference type="InterPro" id="IPR002562">
    <property type="entry name" value="3'-5'_exonuclease_dom"/>
</dbReference>
<protein>
    <submittedName>
        <fullName evidence="2">Exonuclease 3'-5' domain containing 3</fullName>
    </submittedName>
</protein>
<evidence type="ECO:0000313" key="3">
    <source>
        <dbReference type="Proteomes" id="UP000257200"/>
    </source>
</evidence>
<dbReference type="Gene3D" id="3.30.420.10">
    <property type="entry name" value="Ribonuclease H-like superfamily/Ribonuclease H"/>
    <property type="match status" value="1"/>
</dbReference>
<proteinExistence type="predicted"/>
<dbReference type="GO" id="GO:0008408">
    <property type="term" value="F:3'-5' exonuclease activity"/>
    <property type="evidence" value="ECO:0007669"/>
    <property type="project" value="InterPro"/>
</dbReference>
<dbReference type="SMART" id="SM00474">
    <property type="entry name" value="35EXOc"/>
    <property type="match status" value="1"/>
</dbReference>
<sequence>MNHSTHEAMGLDPDTLRDELFEPWNRKDLQTLSLVALQGFSKLPEPLEALLTILEGCPGRQKGRSHTLGHHILLEFLKWLKENPQVNLSSFSAEQALTLQQRALSLLTDTQPSFVDGLLNIYKLNYLDPSILRLHIIRLQALNCYKEAAVLSVKLKIQDELNMEEMCVPLILQDKLPLAESFVTGHNHLEKQLVTLLDSWCHPDFSVGEISKQFPRLSLSKHCTSQIQPKMLTKHVLRLAEKFKIDQGHCPNALHKRRLDSLRFLMYKRFVEKTMTEENWSDHVQYVVAGDLELQIHLVEMLVKYSGLQKASQWSLRYSVPRNRLPFRVWETQQSLPPDLQQIRQSDSSQTEEWVPSQSHCRRFYQVPLTKEKVHFVDTPEALQRCRSIVLKEGGIVGVDMEWQPTFGCISAQQVALIQLAVSNQVFLLDLCASGFCQHPETLSFIRDLFSERNVLKLGYGMSGDLKSLVATWQQLLEEPLKMEGMLDLLGVHQKIMRGKAHRTQNGPKSEVLVGEDSAEKGLSLLVQQVLGRPLDKTEQMSNWEKRPLRISQIRYAVADAYCLLDVYSALSSNPANFGLPADLRNVSLSQSEKSKDQKRKEKQDKQMKQLAQAEGRVILTCGQPFQSLRSQVGEGRCLSLDCSEKARDQAIRVLKHFNIQPTPSDIFSRCQACNSDQYVAVPREDMARMLKQKGFLEEQITDQTLQESHQQEEEKLGDILTPGVTPELPRYALQCRWAPLSGLDPDTLTFPGGAPIQLHAVPPGLLPRIPLFYVCTRCGKVFWEGSHFGRVLSMFQEVLHLTDEDIESAADPSTSAQQN</sequence>
<dbReference type="GO" id="GO:0003676">
    <property type="term" value="F:nucleic acid binding"/>
    <property type="evidence" value="ECO:0007669"/>
    <property type="project" value="InterPro"/>
</dbReference>
<reference evidence="2" key="2">
    <citation type="submission" date="2025-09" db="UniProtKB">
        <authorList>
            <consortium name="Ensembl"/>
        </authorList>
    </citation>
    <scope>IDENTIFICATION</scope>
</reference>
<dbReference type="Pfam" id="PF01927">
    <property type="entry name" value="Mut7-C"/>
    <property type="match status" value="2"/>
</dbReference>
<accession>A0A3Q1GH04</accession>
<dbReference type="AlphaFoldDB" id="A0A3Q1GH04"/>
<dbReference type="InterPro" id="IPR036397">
    <property type="entry name" value="RNaseH_sf"/>
</dbReference>
<dbReference type="Pfam" id="PF01612">
    <property type="entry name" value="DNA_pol_A_exo1"/>
    <property type="match status" value="1"/>
</dbReference>
<feature type="domain" description="3'-5' exonuclease" evidence="1">
    <location>
        <begin position="374"/>
        <end position="576"/>
    </location>
</feature>
<dbReference type="GO" id="GO:0006139">
    <property type="term" value="P:nucleobase-containing compound metabolic process"/>
    <property type="evidence" value="ECO:0007669"/>
    <property type="project" value="InterPro"/>
</dbReference>
<evidence type="ECO:0000313" key="2">
    <source>
        <dbReference type="Ensembl" id="ENSAPOP00000029668.1"/>
    </source>
</evidence>
<dbReference type="PANTHER" id="PTHR47765">
    <property type="entry name" value="3'-5' EXONUCLEASE DOMAIN-CONTAINING PROTEIN"/>
    <property type="match status" value="1"/>
</dbReference>
<dbReference type="InterPro" id="IPR052408">
    <property type="entry name" value="Exonuclease_MUT-7-like"/>
</dbReference>
<dbReference type="SUPFAM" id="SSF53098">
    <property type="entry name" value="Ribonuclease H-like"/>
    <property type="match status" value="1"/>
</dbReference>
<evidence type="ECO:0000259" key="1">
    <source>
        <dbReference type="SMART" id="SM00474"/>
    </source>
</evidence>
<reference evidence="2" key="1">
    <citation type="submission" date="2025-08" db="UniProtKB">
        <authorList>
            <consortium name="Ensembl"/>
        </authorList>
    </citation>
    <scope>IDENTIFICATION</scope>
</reference>
<dbReference type="GeneTree" id="ENSGT00390000006843"/>
<dbReference type="InterPro" id="IPR002782">
    <property type="entry name" value="Mut7-C_RNAse_dom"/>
</dbReference>
<dbReference type="Proteomes" id="UP000257200">
    <property type="component" value="Unplaced"/>
</dbReference>
<dbReference type="InterPro" id="IPR012337">
    <property type="entry name" value="RNaseH-like_sf"/>
</dbReference>
<dbReference type="Ensembl" id="ENSAPOT00000020788.1">
    <property type="protein sequence ID" value="ENSAPOP00000029668.1"/>
    <property type="gene ID" value="ENSAPOG00000015520.1"/>
</dbReference>
<name>A0A3Q1GH04_9TELE</name>
<dbReference type="PANTHER" id="PTHR47765:SF2">
    <property type="entry name" value="EXONUCLEASE MUT-7 HOMOLOG"/>
    <property type="match status" value="1"/>
</dbReference>
<keyword evidence="3" id="KW-1185">Reference proteome</keyword>
<organism evidence="2 3">
    <name type="scientific">Acanthochromis polyacanthus</name>
    <name type="common">spiny chromis</name>
    <dbReference type="NCBI Taxonomy" id="80966"/>
    <lineage>
        <taxon>Eukaryota</taxon>
        <taxon>Metazoa</taxon>
        <taxon>Chordata</taxon>
        <taxon>Craniata</taxon>
        <taxon>Vertebrata</taxon>
        <taxon>Euteleostomi</taxon>
        <taxon>Actinopterygii</taxon>
        <taxon>Neopterygii</taxon>
        <taxon>Teleostei</taxon>
        <taxon>Neoteleostei</taxon>
        <taxon>Acanthomorphata</taxon>
        <taxon>Ovalentaria</taxon>
        <taxon>Pomacentridae</taxon>
        <taxon>Acanthochromis</taxon>
    </lineage>
</organism>